<dbReference type="InterPro" id="IPR057326">
    <property type="entry name" value="KR_dom"/>
</dbReference>
<sequence>MPTALITGASRGLGAAIAQELESTHRILLGGRDEAALQPLADHLPDADPWTVDLTDRAAVSEAASTVKSLDVLVHNAGMAEIGSIRDTPLSVWESTLEVNLLAIVHLTRELLPALRLAGGHVVLINSGAGLRANAGWSAYAASKFALRAFADALRLEEPALRVTSIFPGRIDTDMQRSIVATEGREYEPDEFLRPATVAQAVAHAIRMPRDGHPTEVVLRPKRT</sequence>
<comment type="similarity">
    <text evidence="1 3">Belongs to the short-chain dehydrogenases/reductases (SDR) family.</text>
</comment>
<dbReference type="Proteomes" id="UP000642993">
    <property type="component" value="Unassembled WGS sequence"/>
</dbReference>
<dbReference type="NCBIfam" id="NF006073">
    <property type="entry name" value="PRK08219.1"/>
    <property type="match status" value="1"/>
</dbReference>
<protein>
    <submittedName>
        <fullName evidence="5">SDR family oxidoreductase</fullName>
    </submittedName>
</protein>
<proteinExistence type="inferred from homology"/>
<dbReference type="GO" id="GO:0016491">
    <property type="term" value="F:oxidoreductase activity"/>
    <property type="evidence" value="ECO:0007669"/>
    <property type="project" value="UniProtKB-KW"/>
</dbReference>
<dbReference type="SUPFAM" id="SSF51735">
    <property type="entry name" value="NAD(P)-binding Rossmann-fold domains"/>
    <property type="match status" value="1"/>
</dbReference>
<accession>A0A927JEC4</accession>
<dbReference type="PRINTS" id="PR00081">
    <property type="entry name" value="GDHRDH"/>
</dbReference>
<dbReference type="CDD" id="cd05233">
    <property type="entry name" value="SDR_c"/>
    <property type="match status" value="1"/>
</dbReference>
<evidence type="ECO:0000256" key="3">
    <source>
        <dbReference type="RuleBase" id="RU000363"/>
    </source>
</evidence>
<evidence type="ECO:0000313" key="5">
    <source>
        <dbReference type="EMBL" id="MBD8507047.1"/>
    </source>
</evidence>
<dbReference type="PANTHER" id="PTHR44196:SF1">
    <property type="entry name" value="DEHYDROGENASE_REDUCTASE SDR FAMILY MEMBER 7B"/>
    <property type="match status" value="1"/>
</dbReference>
<organism evidence="5 6">
    <name type="scientific">Lolliginicoccus lacisalsi</name>
    <dbReference type="NCBI Taxonomy" id="2742202"/>
    <lineage>
        <taxon>Bacteria</taxon>
        <taxon>Bacillati</taxon>
        <taxon>Actinomycetota</taxon>
        <taxon>Actinomycetes</taxon>
        <taxon>Mycobacteriales</taxon>
        <taxon>Hoyosellaceae</taxon>
        <taxon>Lolliginicoccus</taxon>
    </lineage>
</organism>
<dbReference type="Pfam" id="PF00106">
    <property type="entry name" value="adh_short"/>
    <property type="match status" value="1"/>
</dbReference>
<feature type="domain" description="Ketoreductase" evidence="4">
    <location>
        <begin position="2"/>
        <end position="174"/>
    </location>
</feature>
<dbReference type="GO" id="GO:0016020">
    <property type="term" value="C:membrane"/>
    <property type="evidence" value="ECO:0007669"/>
    <property type="project" value="TreeGrafter"/>
</dbReference>
<evidence type="ECO:0000313" key="6">
    <source>
        <dbReference type="Proteomes" id="UP000642993"/>
    </source>
</evidence>
<name>A0A927JEC4_9ACTN</name>
<dbReference type="EMBL" id="JACYWE010000006">
    <property type="protein sequence ID" value="MBD8507047.1"/>
    <property type="molecule type" value="Genomic_DNA"/>
</dbReference>
<dbReference type="Gene3D" id="3.40.50.720">
    <property type="entry name" value="NAD(P)-binding Rossmann-like Domain"/>
    <property type="match status" value="1"/>
</dbReference>
<evidence type="ECO:0000259" key="4">
    <source>
        <dbReference type="SMART" id="SM00822"/>
    </source>
</evidence>
<evidence type="ECO:0000256" key="1">
    <source>
        <dbReference type="ARBA" id="ARBA00006484"/>
    </source>
</evidence>
<dbReference type="AlphaFoldDB" id="A0A927JEC4"/>
<gene>
    <name evidence="5" type="ORF">HT102_11165</name>
</gene>
<comment type="caution">
    <text evidence="5">The sequence shown here is derived from an EMBL/GenBank/DDBJ whole genome shotgun (WGS) entry which is preliminary data.</text>
</comment>
<dbReference type="InterPro" id="IPR036291">
    <property type="entry name" value="NAD(P)-bd_dom_sf"/>
</dbReference>
<dbReference type="PROSITE" id="PS00061">
    <property type="entry name" value="ADH_SHORT"/>
    <property type="match status" value="1"/>
</dbReference>
<reference evidence="5" key="1">
    <citation type="submission" date="2020-09" db="EMBL/GenBank/DDBJ databases">
        <title>Hoyosella lacisalsi sp. nov., a halotolerant actinobacterium isolated from soil of Lake Gudzhirganskoe.</title>
        <authorList>
            <person name="Yang Q."/>
            <person name="Guo P.Y."/>
            <person name="Liu S.W."/>
            <person name="Li F.N."/>
            <person name="Sun C.H."/>
        </authorList>
    </citation>
    <scope>NUCLEOTIDE SEQUENCE</scope>
    <source>
        <strain evidence="5">G463</strain>
    </source>
</reference>
<dbReference type="InterPro" id="IPR002347">
    <property type="entry name" value="SDR_fam"/>
</dbReference>
<keyword evidence="6" id="KW-1185">Reference proteome</keyword>
<keyword evidence="2" id="KW-0560">Oxidoreductase</keyword>
<dbReference type="PRINTS" id="PR00080">
    <property type="entry name" value="SDRFAMILY"/>
</dbReference>
<evidence type="ECO:0000256" key="2">
    <source>
        <dbReference type="ARBA" id="ARBA00023002"/>
    </source>
</evidence>
<dbReference type="SMART" id="SM00822">
    <property type="entry name" value="PKS_KR"/>
    <property type="match status" value="1"/>
</dbReference>
<dbReference type="InterPro" id="IPR020904">
    <property type="entry name" value="Sc_DH/Rdtase_CS"/>
</dbReference>
<dbReference type="PANTHER" id="PTHR44196">
    <property type="entry name" value="DEHYDROGENASE/REDUCTASE SDR FAMILY MEMBER 7B"/>
    <property type="match status" value="1"/>
</dbReference>
<dbReference type="RefSeq" id="WP_192039505.1">
    <property type="nucleotide sequence ID" value="NZ_JACYWE010000006.1"/>
</dbReference>